<dbReference type="SUPFAM" id="SSF51182">
    <property type="entry name" value="RmlC-like cupins"/>
    <property type="match status" value="1"/>
</dbReference>
<dbReference type="KEGG" id="tos:Theos_0500"/>
<proteinExistence type="predicted"/>
<dbReference type="EMBL" id="CP003249">
    <property type="protein sequence ID" value="AFV75564.1"/>
    <property type="molecule type" value="Genomic_DNA"/>
</dbReference>
<dbReference type="PANTHER" id="PTHR42742:SF3">
    <property type="entry name" value="FRUCTOKINASE"/>
    <property type="match status" value="1"/>
</dbReference>
<protein>
    <submittedName>
        <fullName evidence="3">Phosphomannose isomerase</fullName>
    </submittedName>
</protein>
<evidence type="ECO:0000256" key="1">
    <source>
        <dbReference type="ARBA" id="ARBA00022723"/>
    </source>
</evidence>
<dbReference type="Gene3D" id="2.60.120.10">
    <property type="entry name" value="Jelly Rolls"/>
    <property type="match status" value="1"/>
</dbReference>
<dbReference type="PANTHER" id="PTHR42742">
    <property type="entry name" value="TRANSCRIPTIONAL REPRESSOR MPRA"/>
    <property type="match status" value="1"/>
</dbReference>
<dbReference type="OrthoDB" id="9808275at2"/>
<dbReference type="Proteomes" id="UP000000211">
    <property type="component" value="Chromosome"/>
</dbReference>
<dbReference type="InterPro" id="IPR011051">
    <property type="entry name" value="RmlC_Cupin_sf"/>
</dbReference>
<dbReference type="HOGENOM" id="CLU_020529_0_1_0"/>
<dbReference type="AlphaFoldDB" id="K7R3S3"/>
<organism evidence="3 4">
    <name type="scientific">Thermus oshimai JL-2</name>
    <dbReference type="NCBI Taxonomy" id="751945"/>
    <lineage>
        <taxon>Bacteria</taxon>
        <taxon>Thermotogati</taxon>
        <taxon>Deinococcota</taxon>
        <taxon>Deinococci</taxon>
        <taxon>Thermales</taxon>
        <taxon>Thermaceae</taxon>
        <taxon>Thermus</taxon>
    </lineage>
</organism>
<keyword evidence="1" id="KW-0479">Metal-binding</keyword>
<keyword evidence="2" id="KW-0862">Zinc</keyword>
<accession>K7R3S3</accession>
<dbReference type="eggNOG" id="COG1482">
    <property type="taxonomic scope" value="Bacteria"/>
</dbReference>
<name>K7R3S3_THEOS</name>
<dbReference type="STRING" id="751945.Theos_0500"/>
<evidence type="ECO:0000256" key="2">
    <source>
        <dbReference type="ARBA" id="ARBA00022833"/>
    </source>
</evidence>
<dbReference type="InterPro" id="IPR014710">
    <property type="entry name" value="RmlC-like_jellyroll"/>
</dbReference>
<dbReference type="GO" id="GO:0046872">
    <property type="term" value="F:metal ion binding"/>
    <property type="evidence" value="ECO:0007669"/>
    <property type="project" value="UniProtKB-KW"/>
</dbReference>
<sequence length="251" mass="27706">MRRFRPKPVERVWGGEALGFGPGVGEVWLAEEPLLVKVLDPAEWLSVQVHPPHAYALAKEGGLGKYEAWYVLTPGEIVYGFKRPVSREEVRSRAQAGTLDEVLNRVAVRPGQVVYLPAGVVHALGPGVRVYEVQTPSDLTYRLFDYGRPRPLHLDRALEVALLSPLPLEVPPPEPVPGGERLLSTPYFHLYRFPLKGRLRVRAEGPLLLTLVEGEAWLGGERLPRWATFLLEAGEEAGMEGEGLFLGASPG</sequence>
<dbReference type="CDD" id="cd07010">
    <property type="entry name" value="cupin_PMI_type_I_N_bac"/>
    <property type="match status" value="1"/>
</dbReference>
<evidence type="ECO:0000313" key="4">
    <source>
        <dbReference type="Proteomes" id="UP000000211"/>
    </source>
</evidence>
<keyword evidence="4" id="KW-1185">Reference proteome</keyword>
<gene>
    <name evidence="3" type="ORF">Theos_0500</name>
</gene>
<keyword evidence="3" id="KW-0413">Isomerase</keyword>
<dbReference type="RefSeq" id="WP_016328759.1">
    <property type="nucleotide sequence ID" value="NC_019386.1"/>
</dbReference>
<dbReference type="GO" id="GO:0016853">
    <property type="term" value="F:isomerase activity"/>
    <property type="evidence" value="ECO:0007669"/>
    <property type="project" value="UniProtKB-KW"/>
</dbReference>
<dbReference type="PATRIC" id="fig|751945.3.peg.487"/>
<dbReference type="InterPro" id="IPR051804">
    <property type="entry name" value="Carb_Metab_Reg_Kinase/Isom"/>
</dbReference>
<evidence type="ECO:0000313" key="3">
    <source>
        <dbReference type="EMBL" id="AFV75564.1"/>
    </source>
</evidence>
<reference evidence="3 4" key="1">
    <citation type="journal article" date="2013" name="Genome Announc.">
        <title>Whole Genome Sequencing of Thermus oshimai JL-2 and Thermus thermophilus JL-18, Incomplete Denitrifiers from the United States Great Basin.</title>
        <authorList>
            <person name="Murugapiran S.K."/>
            <person name="Huntemann M."/>
            <person name="Wei C.L."/>
            <person name="Han J."/>
            <person name="Detter J.C."/>
            <person name="Han C.S."/>
            <person name="Erkkila T.H."/>
            <person name="Teshima H."/>
            <person name="Chen A."/>
            <person name="Kyrpides N."/>
            <person name="Mavrommatis K."/>
            <person name="Markowitz V."/>
            <person name="Szeto E."/>
            <person name="Ivanova N."/>
            <person name="Pagani I."/>
            <person name="Lam J."/>
            <person name="McDonald A.I."/>
            <person name="Dodsworth J.A."/>
            <person name="Pati A."/>
            <person name="Goodwin L."/>
            <person name="Peters L."/>
            <person name="Pitluck S."/>
            <person name="Woyke T."/>
            <person name="Hedlund B.P."/>
        </authorList>
    </citation>
    <scope>NUCLEOTIDE SEQUENCE</scope>
    <source>
        <strain evidence="3 4">JL-2</strain>
    </source>
</reference>